<dbReference type="InterPro" id="IPR036390">
    <property type="entry name" value="WH_DNA-bd_sf"/>
</dbReference>
<accession>A0A066RVS3</accession>
<comment type="caution">
    <text evidence="6">The sequence shown here is derived from an EMBL/GenBank/DDBJ whole genome shotgun (WGS) entry which is preliminary data.</text>
</comment>
<dbReference type="SUPFAM" id="SSF46785">
    <property type="entry name" value="Winged helix' DNA-binding domain"/>
    <property type="match status" value="1"/>
</dbReference>
<dbReference type="InterPro" id="IPR000847">
    <property type="entry name" value="LysR_HTH_N"/>
</dbReference>
<dbReference type="InterPro" id="IPR005119">
    <property type="entry name" value="LysR_subst-bd"/>
</dbReference>
<dbReference type="GO" id="GO:0005829">
    <property type="term" value="C:cytosol"/>
    <property type="evidence" value="ECO:0007669"/>
    <property type="project" value="TreeGrafter"/>
</dbReference>
<feature type="domain" description="HTH lysR-type" evidence="5">
    <location>
        <begin position="1"/>
        <end position="58"/>
    </location>
</feature>
<dbReference type="GO" id="GO:0003700">
    <property type="term" value="F:DNA-binding transcription factor activity"/>
    <property type="evidence" value="ECO:0007669"/>
    <property type="project" value="InterPro"/>
</dbReference>
<sequence length="297" mass="33715">MDIRQLTYFITIAESGSFTRAAAKLHIAQPALSIAVKKLEQQLEMPLFHRGDRKIALTHEGEVLIQHARLILQQVEDARIAMAELKGLQKGEVRLGVPSMLGSYFFPEILMGFKSRYPNLKLTLVEAGTQSIRQMLLNGELDLGVIRSADLPDSLEAEPLLTSEMVAVVSPNHDFAQLPSVSFEQFFSQELVMFKQGYFHRDYLDSVCQTHKLKQNIAFETNLLPMILSIIRQEFAISALLEMVTRHEPGLTAIPFDEPVHLNLAIAWRKNGYLSLADRAFMEFIKAHQRHRRPHSV</sequence>
<keyword evidence="7" id="KW-1185">Reference proteome</keyword>
<keyword evidence="3" id="KW-0238">DNA-binding</keyword>
<dbReference type="PANTHER" id="PTHR30419:SF30">
    <property type="entry name" value="LYSR FAMILY TRANSCRIPTIONAL REGULATOR"/>
    <property type="match status" value="1"/>
</dbReference>
<dbReference type="PROSITE" id="PS50931">
    <property type="entry name" value="HTH_LYSR"/>
    <property type="match status" value="1"/>
</dbReference>
<evidence type="ECO:0000256" key="4">
    <source>
        <dbReference type="ARBA" id="ARBA00023163"/>
    </source>
</evidence>
<name>A0A066RVS3_9GAMM</name>
<keyword evidence="4" id="KW-0804">Transcription</keyword>
<dbReference type="OrthoDB" id="646694at2"/>
<protein>
    <submittedName>
        <fullName evidence="6">LysR family transcriptional regulator</fullName>
    </submittedName>
</protein>
<evidence type="ECO:0000256" key="1">
    <source>
        <dbReference type="ARBA" id="ARBA00009437"/>
    </source>
</evidence>
<dbReference type="STRING" id="1654360.EA58_09790"/>
<gene>
    <name evidence="6" type="ORF">EA58_09790</name>
</gene>
<dbReference type="FunFam" id="1.10.10.10:FF:000001">
    <property type="entry name" value="LysR family transcriptional regulator"/>
    <property type="match status" value="1"/>
</dbReference>
<organism evidence="6 7">
    <name type="scientific">Photobacterium galatheae</name>
    <dbReference type="NCBI Taxonomy" id="1654360"/>
    <lineage>
        <taxon>Bacteria</taxon>
        <taxon>Pseudomonadati</taxon>
        <taxon>Pseudomonadota</taxon>
        <taxon>Gammaproteobacteria</taxon>
        <taxon>Vibrionales</taxon>
        <taxon>Vibrionaceae</taxon>
        <taxon>Photobacterium</taxon>
    </lineage>
</organism>
<dbReference type="PANTHER" id="PTHR30419">
    <property type="entry name" value="HTH-TYPE TRANSCRIPTIONAL REGULATOR YBHD"/>
    <property type="match status" value="1"/>
</dbReference>
<dbReference type="InterPro" id="IPR036388">
    <property type="entry name" value="WH-like_DNA-bd_sf"/>
</dbReference>
<evidence type="ECO:0000256" key="3">
    <source>
        <dbReference type="ARBA" id="ARBA00023125"/>
    </source>
</evidence>
<dbReference type="Proteomes" id="UP000027192">
    <property type="component" value="Unassembled WGS sequence"/>
</dbReference>
<dbReference type="CDD" id="cd05466">
    <property type="entry name" value="PBP2_LTTR_substrate"/>
    <property type="match status" value="1"/>
</dbReference>
<evidence type="ECO:0000259" key="5">
    <source>
        <dbReference type="PROSITE" id="PS50931"/>
    </source>
</evidence>
<dbReference type="SUPFAM" id="SSF53850">
    <property type="entry name" value="Periplasmic binding protein-like II"/>
    <property type="match status" value="1"/>
</dbReference>
<dbReference type="Pfam" id="PF00126">
    <property type="entry name" value="HTH_1"/>
    <property type="match status" value="1"/>
</dbReference>
<dbReference type="PRINTS" id="PR00039">
    <property type="entry name" value="HTHLYSR"/>
</dbReference>
<keyword evidence="2" id="KW-0805">Transcription regulation</keyword>
<dbReference type="GO" id="GO:0003677">
    <property type="term" value="F:DNA binding"/>
    <property type="evidence" value="ECO:0007669"/>
    <property type="project" value="UniProtKB-KW"/>
</dbReference>
<reference evidence="6 7" key="1">
    <citation type="submission" date="2014-04" db="EMBL/GenBank/DDBJ databases">
        <title>Draft genome sequence of Photobacterium halotolerans S2753: a solonamide, ngercheumicin and holomycin producer.</title>
        <authorList>
            <person name="Machado H.R."/>
            <person name="Gram L."/>
        </authorList>
    </citation>
    <scope>NUCLEOTIDE SEQUENCE [LARGE SCALE GENOMIC DNA]</scope>
    <source>
        <strain evidence="6 7">S2753</strain>
    </source>
</reference>
<evidence type="ECO:0000313" key="7">
    <source>
        <dbReference type="Proteomes" id="UP000027192"/>
    </source>
</evidence>
<dbReference type="AlphaFoldDB" id="A0A066RVS3"/>
<proteinExistence type="inferred from homology"/>
<dbReference type="InterPro" id="IPR050950">
    <property type="entry name" value="HTH-type_LysR_regulators"/>
</dbReference>
<comment type="similarity">
    <text evidence="1">Belongs to the LysR transcriptional regulatory family.</text>
</comment>
<dbReference type="EMBL" id="JMIB01000018">
    <property type="protein sequence ID" value="KDM91792.1"/>
    <property type="molecule type" value="Genomic_DNA"/>
</dbReference>
<evidence type="ECO:0000313" key="6">
    <source>
        <dbReference type="EMBL" id="KDM91792.1"/>
    </source>
</evidence>
<evidence type="ECO:0000256" key="2">
    <source>
        <dbReference type="ARBA" id="ARBA00023015"/>
    </source>
</evidence>
<dbReference type="Gene3D" id="3.40.190.290">
    <property type="match status" value="1"/>
</dbReference>
<dbReference type="RefSeq" id="WP_036751710.1">
    <property type="nucleotide sequence ID" value="NZ_JAGSGC010000001.1"/>
</dbReference>
<dbReference type="Gene3D" id="1.10.10.10">
    <property type="entry name" value="Winged helix-like DNA-binding domain superfamily/Winged helix DNA-binding domain"/>
    <property type="match status" value="1"/>
</dbReference>
<dbReference type="Pfam" id="PF03466">
    <property type="entry name" value="LysR_substrate"/>
    <property type="match status" value="1"/>
</dbReference>